<dbReference type="Proteomes" id="UP000288096">
    <property type="component" value="Unassembled WGS sequence"/>
</dbReference>
<organism evidence="1 2">
    <name type="scientific">Desulfonema ishimotonii</name>
    <dbReference type="NCBI Taxonomy" id="45657"/>
    <lineage>
        <taxon>Bacteria</taxon>
        <taxon>Pseudomonadati</taxon>
        <taxon>Thermodesulfobacteriota</taxon>
        <taxon>Desulfobacteria</taxon>
        <taxon>Desulfobacterales</taxon>
        <taxon>Desulfococcaceae</taxon>
        <taxon>Desulfonema</taxon>
    </lineage>
</organism>
<dbReference type="AlphaFoldDB" id="A0A401FXV7"/>
<sequence length="585" mass="68466">MRFRNLKKWKNLKNLEGLLFFAQRMEELLFDYSLDTYKPLALNAPFLCQETLELISDIDKSIIDSANLKHVLEELTWSLQNDNIAKSLLDVDIERYILDSEETKLSEKEIRLEVLSKTLSPSRYLKRCYELLSSSVKDVKKTEIDTYSKTLITTLTNIGINKQYLYNKILDFFFLGDSPNISSVDQIDDFLNAIAPRIHEFDIFFISSSLINSVADSIKAFKIGMHKELPEELREYALNQNFIAKNNEIYVEIKNVNAFDSYSARKIADIRLDNLSDLFTLFYHKKQISWKEETLIRQCYSDELVIIGSPKNSMEKGFDLKPAKASKQLNLLIENFSFRKNSFEKFNRIVDFHGISVNNDIIENQLLNIWISLETITPSQTGNAKIKNVVSSAIPFIVTNYITRLIERFTADLFRWNKFTAKNILRKLPDTKGDAIYIKVLKLLGIEDNESIRKELYDSLGDFHLLRYRTFQLSKVLKSPKKVIELIDSHEKKVSWQIRRIYRTRNLIVHSGRTPKYIHTLVENGHDYLDQLLFEVIKLSCNDYEIESFEQVFELVKIRYHKYKRALSDIEKFDGDNIVSLLNYT</sequence>
<name>A0A401FXV7_9BACT</name>
<gene>
    <name evidence="1" type="ORF">DENIS_2770</name>
</gene>
<evidence type="ECO:0000313" key="2">
    <source>
        <dbReference type="Proteomes" id="UP000288096"/>
    </source>
</evidence>
<reference evidence="2" key="2">
    <citation type="submission" date="2019-01" db="EMBL/GenBank/DDBJ databases">
        <title>Genome sequence of Desulfonema ishimotonii strain Tokyo 01.</title>
        <authorList>
            <person name="Fukui M."/>
        </authorList>
    </citation>
    <scope>NUCLEOTIDE SEQUENCE [LARGE SCALE GENOMIC DNA]</scope>
    <source>
        <strain evidence="2">Tokyo 01</strain>
    </source>
</reference>
<evidence type="ECO:0000313" key="1">
    <source>
        <dbReference type="EMBL" id="GBC61808.1"/>
    </source>
</evidence>
<accession>A0A401FXV7</accession>
<keyword evidence="2" id="KW-1185">Reference proteome</keyword>
<proteinExistence type="predicted"/>
<comment type="caution">
    <text evidence="1">The sequence shown here is derived from an EMBL/GenBank/DDBJ whole genome shotgun (WGS) entry which is preliminary data.</text>
</comment>
<evidence type="ECO:0008006" key="3">
    <source>
        <dbReference type="Google" id="ProtNLM"/>
    </source>
</evidence>
<dbReference type="EMBL" id="BEXT01000001">
    <property type="protein sequence ID" value="GBC61808.1"/>
    <property type="molecule type" value="Genomic_DNA"/>
</dbReference>
<protein>
    <recommendedName>
        <fullName evidence="3">Apea-like HEPN domain-containing protein</fullName>
    </recommendedName>
</protein>
<reference evidence="2" key="1">
    <citation type="submission" date="2017-11" db="EMBL/GenBank/DDBJ databases">
        <authorList>
            <person name="Watanabe M."/>
            <person name="Kojima H."/>
        </authorList>
    </citation>
    <scope>NUCLEOTIDE SEQUENCE [LARGE SCALE GENOMIC DNA]</scope>
    <source>
        <strain evidence="2">Tokyo 01</strain>
    </source>
</reference>